<proteinExistence type="predicted"/>
<protein>
    <submittedName>
        <fullName evidence="1">Pk3</fullName>
    </submittedName>
</protein>
<sequence length="33" mass="3579">MLITVRTAEPPSSQPWLQASFMKGTCGPCWTPG</sequence>
<reference evidence="1" key="1">
    <citation type="submission" date="2014-09" db="EMBL/GenBank/DDBJ databases">
        <authorList>
            <person name="Magalhaes I.L.F."/>
            <person name="Oliveira U."/>
            <person name="Santos F.R."/>
            <person name="Vidigal T.H.D.A."/>
            <person name="Brescovit A.D."/>
            <person name="Santos A.J."/>
        </authorList>
    </citation>
    <scope>NUCLEOTIDE SEQUENCE</scope>
    <source>
        <tissue evidence="1">Shoot tissue taken approximately 20 cm above the soil surface</tissue>
    </source>
</reference>
<name>A0A0A9HA88_ARUDO</name>
<reference evidence="1" key="2">
    <citation type="journal article" date="2015" name="Data Brief">
        <title>Shoot transcriptome of the giant reed, Arundo donax.</title>
        <authorList>
            <person name="Barrero R.A."/>
            <person name="Guerrero F.D."/>
            <person name="Moolhuijzen P."/>
            <person name="Goolsby J.A."/>
            <person name="Tidwell J."/>
            <person name="Bellgard S.E."/>
            <person name="Bellgard M.I."/>
        </authorList>
    </citation>
    <scope>NUCLEOTIDE SEQUENCE</scope>
    <source>
        <tissue evidence="1">Shoot tissue taken approximately 20 cm above the soil surface</tissue>
    </source>
</reference>
<organism evidence="1">
    <name type="scientific">Arundo donax</name>
    <name type="common">Giant reed</name>
    <name type="synonym">Donax arundinaceus</name>
    <dbReference type="NCBI Taxonomy" id="35708"/>
    <lineage>
        <taxon>Eukaryota</taxon>
        <taxon>Viridiplantae</taxon>
        <taxon>Streptophyta</taxon>
        <taxon>Embryophyta</taxon>
        <taxon>Tracheophyta</taxon>
        <taxon>Spermatophyta</taxon>
        <taxon>Magnoliopsida</taxon>
        <taxon>Liliopsida</taxon>
        <taxon>Poales</taxon>
        <taxon>Poaceae</taxon>
        <taxon>PACMAD clade</taxon>
        <taxon>Arundinoideae</taxon>
        <taxon>Arundineae</taxon>
        <taxon>Arundo</taxon>
    </lineage>
</organism>
<dbReference type="AlphaFoldDB" id="A0A0A9HA88"/>
<dbReference type="EMBL" id="GBRH01164264">
    <property type="protein sequence ID" value="JAE33632.1"/>
    <property type="molecule type" value="Transcribed_RNA"/>
</dbReference>
<accession>A0A0A9HA88</accession>
<evidence type="ECO:0000313" key="1">
    <source>
        <dbReference type="EMBL" id="JAE33632.1"/>
    </source>
</evidence>